<dbReference type="AlphaFoldDB" id="A0A1X2GP49"/>
<reference evidence="1 2" key="1">
    <citation type="submission" date="2016-07" db="EMBL/GenBank/DDBJ databases">
        <title>Pervasive Adenine N6-methylation of Active Genes in Fungi.</title>
        <authorList>
            <consortium name="DOE Joint Genome Institute"/>
            <person name="Mondo S.J."/>
            <person name="Dannebaum R.O."/>
            <person name="Kuo R.C."/>
            <person name="Labutti K."/>
            <person name="Haridas S."/>
            <person name="Kuo A."/>
            <person name="Salamov A."/>
            <person name="Ahrendt S.R."/>
            <person name="Lipzen A."/>
            <person name="Sullivan W."/>
            <person name="Andreopoulos W.B."/>
            <person name="Clum A."/>
            <person name="Lindquist E."/>
            <person name="Daum C."/>
            <person name="Ramamoorthy G.K."/>
            <person name="Gryganskyi A."/>
            <person name="Culley D."/>
            <person name="Magnuson J.K."/>
            <person name="James T.Y."/>
            <person name="O'Malley M.A."/>
            <person name="Stajich J.E."/>
            <person name="Spatafora J.W."/>
            <person name="Visel A."/>
            <person name="Grigoriev I.V."/>
        </authorList>
    </citation>
    <scope>NUCLEOTIDE SEQUENCE [LARGE SCALE GENOMIC DNA]</scope>
    <source>
        <strain evidence="1 2">NRRL 3301</strain>
    </source>
</reference>
<dbReference type="Proteomes" id="UP000242146">
    <property type="component" value="Unassembled WGS sequence"/>
</dbReference>
<sequence length="94" mass="10523">SKQKSSSSDGSQTASYATDGLVKVAKHLFTKEEVGSVRLHSPLVGNNGLTLQEWWESLLLVEPPIAGLAHAELYEKGLTQTNRYTTLWKKYYRI</sequence>
<organism evidence="1 2">
    <name type="scientific">Hesseltinella vesiculosa</name>
    <dbReference type="NCBI Taxonomy" id="101127"/>
    <lineage>
        <taxon>Eukaryota</taxon>
        <taxon>Fungi</taxon>
        <taxon>Fungi incertae sedis</taxon>
        <taxon>Mucoromycota</taxon>
        <taxon>Mucoromycotina</taxon>
        <taxon>Mucoromycetes</taxon>
        <taxon>Mucorales</taxon>
        <taxon>Cunninghamellaceae</taxon>
        <taxon>Hesseltinella</taxon>
    </lineage>
</organism>
<evidence type="ECO:0000313" key="1">
    <source>
        <dbReference type="EMBL" id="ORX58202.1"/>
    </source>
</evidence>
<comment type="caution">
    <text evidence="1">The sequence shown here is derived from an EMBL/GenBank/DDBJ whole genome shotgun (WGS) entry which is preliminary data.</text>
</comment>
<accession>A0A1X2GP49</accession>
<gene>
    <name evidence="1" type="ORF">DM01DRAFT_1405829</name>
</gene>
<name>A0A1X2GP49_9FUNG</name>
<dbReference type="EMBL" id="MCGT01000007">
    <property type="protein sequence ID" value="ORX58202.1"/>
    <property type="molecule type" value="Genomic_DNA"/>
</dbReference>
<keyword evidence="2" id="KW-1185">Reference proteome</keyword>
<protein>
    <submittedName>
        <fullName evidence="1">Uncharacterized protein</fullName>
    </submittedName>
</protein>
<feature type="non-terminal residue" evidence="1">
    <location>
        <position position="1"/>
    </location>
</feature>
<evidence type="ECO:0000313" key="2">
    <source>
        <dbReference type="Proteomes" id="UP000242146"/>
    </source>
</evidence>
<proteinExistence type="predicted"/>